<feature type="chain" id="PRO_5007465146" evidence="1">
    <location>
        <begin position="29"/>
        <end position="135"/>
    </location>
</feature>
<evidence type="ECO:0000313" key="3">
    <source>
        <dbReference type="EMBL" id="KXF74894.1"/>
    </source>
</evidence>
<protein>
    <submittedName>
        <fullName evidence="3">Heavy metal RND transporter</fullName>
    </submittedName>
</protein>
<evidence type="ECO:0000256" key="1">
    <source>
        <dbReference type="SAM" id="SignalP"/>
    </source>
</evidence>
<dbReference type="STRING" id="1494590.ATN84_21985"/>
<dbReference type="RefSeq" id="WP_068885130.1">
    <property type="nucleotide sequence ID" value="NZ_LNTU01000040.1"/>
</dbReference>
<comment type="caution">
    <text evidence="3">The sequence shown here is derived from an EMBL/GenBank/DDBJ whole genome shotgun (WGS) entry which is preliminary data.</text>
</comment>
<organism evidence="3 4">
    <name type="scientific">Paramesorhizobium deserti</name>
    <dbReference type="NCBI Taxonomy" id="1494590"/>
    <lineage>
        <taxon>Bacteria</taxon>
        <taxon>Pseudomonadati</taxon>
        <taxon>Pseudomonadota</taxon>
        <taxon>Alphaproteobacteria</taxon>
        <taxon>Hyphomicrobiales</taxon>
        <taxon>Phyllobacteriaceae</taxon>
        <taxon>Paramesorhizobium</taxon>
    </lineage>
</organism>
<evidence type="ECO:0000313" key="4">
    <source>
        <dbReference type="Proteomes" id="UP000070107"/>
    </source>
</evidence>
<dbReference type="InterPro" id="IPR032693">
    <property type="entry name" value="YtkA-like_dom"/>
</dbReference>
<dbReference type="AlphaFoldDB" id="A0A135HNW3"/>
<gene>
    <name evidence="3" type="ORF">ATN84_21985</name>
</gene>
<keyword evidence="4" id="KW-1185">Reference proteome</keyword>
<accession>A0A135HNW3</accession>
<sequence length="135" mass="14748">MTLFTFRPAVAAALIGLTFTGLSTLAWAQIQDYEFQLVRNEIKQGNAAEIAVRLVDKRSGQVVPDAVIFAQRVDMAPDGMEMMAAPIEALPSTEPGIYRFKAQISMAGGWRLSLGAKVQGETDTLENKLEFKAVE</sequence>
<feature type="signal peptide" evidence="1">
    <location>
        <begin position="1"/>
        <end position="28"/>
    </location>
</feature>
<reference evidence="3 4" key="1">
    <citation type="submission" date="2015-11" db="EMBL/GenBank/DDBJ databases">
        <title>Draft genome sequence of Paramesorhizobium deserti A-3-E, a strain highly resistant to diverse beta-lactam antibiotics.</title>
        <authorList>
            <person name="Lv R."/>
            <person name="Yang X."/>
            <person name="Fang N."/>
            <person name="Guo J."/>
            <person name="Luo X."/>
            <person name="Peng F."/>
            <person name="Yang R."/>
            <person name="Cui Y."/>
            <person name="Fang C."/>
            <person name="Song Y."/>
        </authorList>
    </citation>
    <scope>NUCLEOTIDE SEQUENCE [LARGE SCALE GENOMIC DNA]</scope>
    <source>
        <strain evidence="3 4">A-3-E</strain>
    </source>
</reference>
<name>A0A135HNW3_9HYPH</name>
<feature type="domain" description="YtkA-like" evidence="2">
    <location>
        <begin position="28"/>
        <end position="114"/>
    </location>
</feature>
<dbReference type="Pfam" id="PF13115">
    <property type="entry name" value="YtkA"/>
    <property type="match status" value="1"/>
</dbReference>
<dbReference type="Proteomes" id="UP000070107">
    <property type="component" value="Unassembled WGS sequence"/>
</dbReference>
<dbReference type="EMBL" id="LNTU01000040">
    <property type="protein sequence ID" value="KXF74894.1"/>
    <property type="molecule type" value="Genomic_DNA"/>
</dbReference>
<keyword evidence="1" id="KW-0732">Signal</keyword>
<evidence type="ECO:0000259" key="2">
    <source>
        <dbReference type="Pfam" id="PF13115"/>
    </source>
</evidence>
<proteinExistence type="predicted"/>
<dbReference type="OrthoDB" id="7644867at2"/>